<evidence type="ECO:0000313" key="3">
    <source>
        <dbReference type="EMBL" id="CDO69226.1"/>
    </source>
</evidence>
<dbReference type="InterPro" id="IPR052974">
    <property type="entry name" value="GH79_Enzymes"/>
</dbReference>
<protein>
    <submittedName>
        <fullName evidence="3">Glycoside Hydrolase Family 79 protein</fullName>
    </submittedName>
</protein>
<keyword evidence="1" id="KW-0732">Signal</keyword>
<dbReference type="OrthoDB" id="2831684at2759"/>
<dbReference type="SUPFAM" id="SSF51445">
    <property type="entry name" value="(Trans)glycosidases"/>
    <property type="match status" value="1"/>
</dbReference>
<proteinExistence type="predicted"/>
<organism evidence="3 4">
    <name type="scientific">Pycnoporus cinnabarinus</name>
    <name type="common">Cinnabar-red polypore</name>
    <name type="synonym">Trametes cinnabarina</name>
    <dbReference type="NCBI Taxonomy" id="5643"/>
    <lineage>
        <taxon>Eukaryota</taxon>
        <taxon>Fungi</taxon>
        <taxon>Dikarya</taxon>
        <taxon>Basidiomycota</taxon>
        <taxon>Agaricomycotina</taxon>
        <taxon>Agaricomycetes</taxon>
        <taxon>Polyporales</taxon>
        <taxon>Polyporaceae</taxon>
        <taxon>Trametes</taxon>
    </lineage>
</organism>
<evidence type="ECO:0000313" key="4">
    <source>
        <dbReference type="Proteomes" id="UP000029665"/>
    </source>
</evidence>
<feature type="domain" description="Beta-glucuronidase C-terminal" evidence="2">
    <location>
        <begin position="420"/>
        <end position="524"/>
    </location>
</feature>
<dbReference type="EMBL" id="CCBP010000034">
    <property type="protein sequence ID" value="CDO69226.1"/>
    <property type="molecule type" value="Genomic_DNA"/>
</dbReference>
<dbReference type="AlphaFoldDB" id="A0A060S4W5"/>
<reference evidence="3" key="1">
    <citation type="submission" date="2014-01" db="EMBL/GenBank/DDBJ databases">
        <title>The genome of the white-rot fungus Pycnoporus cinnabarinus: a basidiomycete model with a versatile arsenal for lignocellulosic biomass breakdown.</title>
        <authorList>
            <person name="Levasseur A."/>
            <person name="Lomascolo A."/>
            <person name="Ruiz-Duenas F.J."/>
            <person name="Uzan E."/>
            <person name="Piumi F."/>
            <person name="Kues U."/>
            <person name="Ram A.F.J."/>
            <person name="Murat C."/>
            <person name="Haon M."/>
            <person name="Benoit I."/>
            <person name="Arfi Y."/>
            <person name="Chevret D."/>
            <person name="Drula E."/>
            <person name="Kwon M.J."/>
            <person name="Gouret P."/>
            <person name="Lesage-Meessen L."/>
            <person name="Lombard V."/>
            <person name="Mariette J."/>
            <person name="Noirot C."/>
            <person name="Park J."/>
            <person name="Patyshakuliyeva A."/>
            <person name="Wieneger R.A.B."/>
            <person name="Wosten H.A.B."/>
            <person name="Martin F."/>
            <person name="Coutinho P.M."/>
            <person name="de Vries R."/>
            <person name="Martinez A.T."/>
            <person name="Klopp C."/>
            <person name="Pontarotti P."/>
            <person name="Henrissat B."/>
            <person name="Record E."/>
        </authorList>
    </citation>
    <scope>NUCLEOTIDE SEQUENCE [LARGE SCALE GENOMIC DNA]</scope>
    <source>
        <strain evidence="3">BRFM137</strain>
    </source>
</reference>
<dbReference type="GO" id="GO:0016787">
    <property type="term" value="F:hydrolase activity"/>
    <property type="evidence" value="ECO:0007669"/>
    <property type="project" value="UniProtKB-KW"/>
</dbReference>
<dbReference type="OMA" id="AANATMW"/>
<dbReference type="InterPro" id="IPR017853">
    <property type="entry name" value="GH"/>
</dbReference>
<name>A0A060S4W5_PYCCI</name>
<dbReference type="PANTHER" id="PTHR36183">
    <property type="entry name" value="BETA-GLUCURONIDASE"/>
    <property type="match status" value="1"/>
</dbReference>
<dbReference type="Proteomes" id="UP000029665">
    <property type="component" value="Unassembled WGS sequence"/>
</dbReference>
<evidence type="ECO:0000259" key="2">
    <source>
        <dbReference type="Pfam" id="PF16862"/>
    </source>
</evidence>
<evidence type="ECO:0000256" key="1">
    <source>
        <dbReference type="SAM" id="SignalP"/>
    </source>
</evidence>
<feature type="signal peptide" evidence="1">
    <location>
        <begin position="1"/>
        <end position="17"/>
    </location>
</feature>
<accession>A0A060S4W5</accession>
<dbReference type="Pfam" id="PF16862">
    <property type="entry name" value="Glyco_hydro_79C"/>
    <property type="match status" value="1"/>
</dbReference>
<dbReference type="PANTHER" id="PTHR36183:SF2">
    <property type="entry name" value="BETA-GLUCURONIDASE C-TERMINAL DOMAIN-CONTAINING PROTEIN"/>
    <property type="match status" value="1"/>
</dbReference>
<gene>
    <name evidence="3" type="ORF">BN946_scf185042.g128</name>
</gene>
<dbReference type="Gene3D" id="3.20.20.80">
    <property type="entry name" value="Glycosidases"/>
    <property type="match status" value="1"/>
</dbReference>
<comment type="caution">
    <text evidence="3">The sequence shown here is derived from an EMBL/GenBank/DDBJ whole genome shotgun (WGS) entry which is preliminary data.</text>
</comment>
<keyword evidence="4" id="KW-1185">Reference proteome</keyword>
<keyword evidence="3" id="KW-0378">Hydrolase</keyword>
<dbReference type="HOGENOM" id="CLU_022148_3_0_1"/>
<feature type="chain" id="PRO_5001591945" evidence="1">
    <location>
        <begin position="18"/>
        <end position="528"/>
    </location>
</feature>
<sequence length="528" mass="57024">MKCQWGLLLAGFAIAQAASVERDVGSAGAAQVRLPKISTLATNASQVIDRRLASFSFELSFLPTFAGNKTHPNVLTRELMKRLEERTGVGPDVRPGGITVDSSVFDPDAPALVLDESATGGIYNTTFGPAFFEFLDVFPKSTRVLWSVNLRNNTIGFAQAGIKAAIKYIDWDRLFAFEPDHYGGGSRPSGWSSADYTSQFLTLFLTRNLSLPHHVFLAGAFAEDPTSAAPMTTVSIIEDGVDTTGVVKLFGQHTYHNRYSTCDPARNAIATLSNLVNHRNITVSVLDLWKPQIATAHKAGKEFIVGEYSSVSCSGKQNVTDTYGQALWLADTILYGGTINIARMHLHQGATLVFQSSQQANSPGFSWYDLWYPVEGDRYGAARASPSFVAYLLVTEAVGRSGRARFSLIDVPEHPDLAVYAIWDPAVRTSGVARLAVLYVAVRNETTSGEDPAGMAVTLDLSPYVQKGKQVTAKRMQAPGLDSKDSTRVTWAGQSYANGTAAGEEVVEKLKDGKITVGGSEGVLVFFA</sequence>
<dbReference type="InterPro" id="IPR031728">
    <property type="entry name" value="GlcAase_C"/>
</dbReference>